<dbReference type="SUPFAM" id="SSF56436">
    <property type="entry name" value="C-type lectin-like"/>
    <property type="match status" value="1"/>
</dbReference>
<dbReference type="Gene3D" id="2.60.120.290">
    <property type="entry name" value="Spermadhesin, CUB domain"/>
    <property type="match status" value="1"/>
</dbReference>
<comment type="subunit">
    <text evidence="7">Interacts (via Link domain) with inter-alpha-inhibitor (I-alpha-I) component bikunin. Interacts with ITIH2/HC2; this interaction is required for transesterification of the HC to hyaluronan. Interacts (via Link and CUB domains) with ITIH1. Chondroitin sulfate may be required for the stability of the complex. Interacts (via Link domain) with various C-X-C and C-C chemokines including PF4, CXCL8, CXCL11, CXCL12, CCL2, CCL7, CCL19, CCL21, and CCL27; this interaction interferes with chemokine binding to glycosaminoglycans. Interacts (primarily via Link domain) with BMP2; this interaction is inhibited by hyaluronan. Interacts (via both Link and CUB domains) with TNFSF11. Interacts (via CUB domain) with FN1 (via type III repeats 9-14); this interaction enhances fibronectin fibril assembly. TNFAIP6 may act as a bridging molecule between FN1 and THBS1.</text>
</comment>
<dbReference type="FunFam" id="3.10.100.10:FF:000001">
    <property type="entry name" value="Hyaluronan proteoglycan link protein 1"/>
    <property type="match status" value="1"/>
</dbReference>
<dbReference type="PROSITE" id="PS50963">
    <property type="entry name" value="LINK_2"/>
    <property type="match status" value="1"/>
</dbReference>
<evidence type="ECO:0000256" key="5">
    <source>
        <dbReference type="ARBA" id="ARBA00023157"/>
    </source>
</evidence>
<dbReference type="PANTHER" id="PTHR24038">
    <property type="entry name" value="STABILIN"/>
    <property type="match status" value="1"/>
</dbReference>
<keyword evidence="2" id="KW-0378">Hydrolase</keyword>
<dbReference type="PROSITE" id="PS01180">
    <property type="entry name" value="CUB"/>
    <property type="match status" value="1"/>
</dbReference>
<feature type="domain" description="CUB" evidence="13">
    <location>
        <begin position="165"/>
        <end position="259"/>
    </location>
</feature>
<keyword evidence="6" id="KW-0325">Glycoprotein</keyword>
<dbReference type="Ensembl" id="ENSEBUT00000027130.1">
    <property type="protein sequence ID" value="ENSEBUP00000026554.1"/>
    <property type="gene ID" value="ENSEBUG00000016347.1"/>
</dbReference>
<evidence type="ECO:0000256" key="4">
    <source>
        <dbReference type="ARBA" id="ARBA00023136"/>
    </source>
</evidence>
<dbReference type="InterPro" id="IPR000538">
    <property type="entry name" value="Link_dom"/>
</dbReference>
<evidence type="ECO:0000259" key="14">
    <source>
        <dbReference type="PROSITE" id="PS50963"/>
    </source>
</evidence>
<evidence type="ECO:0000256" key="1">
    <source>
        <dbReference type="ARBA" id="ARBA00004370"/>
    </source>
</evidence>
<keyword evidence="16" id="KW-1185">Reference proteome</keyword>
<evidence type="ECO:0000256" key="8">
    <source>
        <dbReference type="ARBA" id="ARBA00069597"/>
    </source>
</evidence>
<dbReference type="InterPro" id="IPR016187">
    <property type="entry name" value="CTDL_fold"/>
</dbReference>
<dbReference type="Gene3D" id="3.10.100.10">
    <property type="entry name" value="Mannose-Binding Protein A, subunit A"/>
    <property type="match status" value="1"/>
</dbReference>
<evidence type="ECO:0000256" key="11">
    <source>
        <dbReference type="PROSITE-ProRule" id="PRU00059"/>
    </source>
</evidence>
<keyword evidence="5 12" id="KW-1015">Disulfide bond</keyword>
<dbReference type="PRINTS" id="PR01265">
    <property type="entry name" value="LINKMODULE"/>
</dbReference>
<evidence type="ECO:0000256" key="12">
    <source>
        <dbReference type="PROSITE-ProRule" id="PRU00323"/>
    </source>
</evidence>
<dbReference type="GO" id="GO:0016787">
    <property type="term" value="F:hydrolase activity"/>
    <property type="evidence" value="ECO:0007669"/>
    <property type="project" value="UniProtKB-KW"/>
</dbReference>
<dbReference type="PROSITE" id="PS01241">
    <property type="entry name" value="LINK_1"/>
    <property type="match status" value="1"/>
</dbReference>
<reference evidence="15" key="2">
    <citation type="submission" date="2025-09" db="UniProtKB">
        <authorList>
            <consortium name="Ensembl"/>
        </authorList>
    </citation>
    <scope>IDENTIFICATION</scope>
</reference>
<feature type="domain" description="Link" evidence="14">
    <location>
        <begin position="66"/>
        <end position="159"/>
    </location>
</feature>
<dbReference type="InterPro" id="IPR016186">
    <property type="entry name" value="C-type_lectin-like/link_sf"/>
</dbReference>
<dbReference type="Pfam" id="PF00431">
    <property type="entry name" value="CUB"/>
    <property type="match status" value="1"/>
</dbReference>
<keyword evidence="3" id="KW-0130">Cell adhesion</keyword>
<dbReference type="GO" id="GO:0016020">
    <property type="term" value="C:membrane"/>
    <property type="evidence" value="ECO:0007669"/>
    <property type="project" value="UniProtKB-SubCell"/>
</dbReference>
<proteinExistence type="predicted"/>
<evidence type="ECO:0000259" key="13">
    <source>
        <dbReference type="PROSITE" id="PS01180"/>
    </source>
</evidence>
<dbReference type="SMART" id="SM00445">
    <property type="entry name" value="LINK"/>
    <property type="match status" value="1"/>
</dbReference>
<evidence type="ECO:0000313" key="15">
    <source>
        <dbReference type="Ensembl" id="ENSEBUP00000026554.1"/>
    </source>
</evidence>
<name>A0A8C4R933_EPTBU</name>
<evidence type="ECO:0000256" key="3">
    <source>
        <dbReference type="ARBA" id="ARBA00022889"/>
    </source>
</evidence>
<evidence type="ECO:0000256" key="2">
    <source>
        <dbReference type="ARBA" id="ARBA00022801"/>
    </source>
</evidence>
<protein>
    <recommendedName>
        <fullName evidence="8">Tumor necrosis factor-inducible gene 6 protein</fullName>
    </recommendedName>
    <alternativeName>
        <fullName evidence="10">TNF-stimulated gene 6 protein</fullName>
    </alternativeName>
    <alternativeName>
        <fullName evidence="9">Tumor necrosis factor alpha-induced protein 6</fullName>
    </alternativeName>
</protein>
<feature type="disulfide bond" evidence="12">
    <location>
        <begin position="112"/>
        <end position="133"/>
    </location>
</feature>
<evidence type="ECO:0000313" key="16">
    <source>
        <dbReference type="Proteomes" id="UP000694388"/>
    </source>
</evidence>
<dbReference type="Pfam" id="PF00193">
    <property type="entry name" value="Xlink"/>
    <property type="match status" value="1"/>
</dbReference>
<dbReference type="AlphaFoldDB" id="A0A8C4R933"/>
<dbReference type="SUPFAM" id="SSF49854">
    <property type="entry name" value="Spermadhesin, CUB domain"/>
    <property type="match status" value="1"/>
</dbReference>
<dbReference type="SMART" id="SM00042">
    <property type="entry name" value="CUB"/>
    <property type="match status" value="1"/>
</dbReference>
<dbReference type="GeneTree" id="ENSGT00940000157201"/>
<dbReference type="InterPro" id="IPR000859">
    <property type="entry name" value="CUB_dom"/>
</dbReference>
<comment type="subcellular location">
    <subcellularLocation>
        <location evidence="1">Membrane</location>
    </subcellularLocation>
</comment>
<evidence type="ECO:0000256" key="9">
    <source>
        <dbReference type="ARBA" id="ARBA00077610"/>
    </source>
</evidence>
<dbReference type="Proteomes" id="UP000694388">
    <property type="component" value="Unplaced"/>
</dbReference>
<dbReference type="GO" id="GO:0007155">
    <property type="term" value="P:cell adhesion"/>
    <property type="evidence" value="ECO:0007669"/>
    <property type="project" value="UniProtKB-KW"/>
</dbReference>
<feature type="disulfide bond" evidence="12">
    <location>
        <begin position="88"/>
        <end position="157"/>
    </location>
</feature>
<dbReference type="CDD" id="cd00041">
    <property type="entry name" value="CUB"/>
    <property type="match status" value="1"/>
</dbReference>
<reference evidence="15" key="1">
    <citation type="submission" date="2025-08" db="UniProtKB">
        <authorList>
            <consortium name="Ensembl"/>
        </authorList>
    </citation>
    <scope>IDENTIFICATION</scope>
</reference>
<organism evidence="15 16">
    <name type="scientific">Eptatretus burgeri</name>
    <name type="common">Inshore hagfish</name>
    <dbReference type="NCBI Taxonomy" id="7764"/>
    <lineage>
        <taxon>Eukaryota</taxon>
        <taxon>Metazoa</taxon>
        <taxon>Chordata</taxon>
        <taxon>Craniata</taxon>
        <taxon>Vertebrata</taxon>
        <taxon>Cyclostomata</taxon>
        <taxon>Myxini</taxon>
        <taxon>Myxiniformes</taxon>
        <taxon>Myxinidae</taxon>
        <taxon>Eptatretinae</taxon>
        <taxon>Eptatretus</taxon>
    </lineage>
</organism>
<sequence length="259" mass="29607">MPCDPQENKGIFVRSMYLAVCSIAMPRSAALLLLAGALLAVVSMSHCWSYKGNIWHNSILLEHASGVFHMQSRHGRYKLDYKAARAVCKYEDARIATLKELRKAQKIGLHQCAAGWLAGRRVAYPVIKPSKNCGFGKVGMVNYGIRLNRSELWDTYCYRKEDIQCGGNYRDQQRTFTSPDYPGYRNGQTCQWFIHVPIEKRIRLRFKDFNLEPDHYCESDYVEVHDSYDDAFGFLGRFCSDDKPPTITSTGEDTGKHVI</sequence>
<dbReference type="PANTHER" id="PTHR24038:SF11">
    <property type="entry name" value="INTEGRIN BETA-LIKE PROTEIN E"/>
    <property type="match status" value="1"/>
</dbReference>
<keyword evidence="4" id="KW-0472">Membrane</keyword>
<dbReference type="GO" id="GO:0005540">
    <property type="term" value="F:hyaluronic acid binding"/>
    <property type="evidence" value="ECO:0007669"/>
    <property type="project" value="InterPro"/>
</dbReference>
<evidence type="ECO:0000256" key="10">
    <source>
        <dbReference type="ARBA" id="ARBA00081068"/>
    </source>
</evidence>
<accession>A0A8C4R933</accession>
<dbReference type="FunFam" id="2.60.120.290:FF:000005">
    <property type="entry name" value="Procollagen C-endopeptidase enhancer 1"/>
    <property type="match status" value="1"/>
</dbReference>
<evidence type="ECO:0000256" key="7">
    <source>
        <dbReference type="ARBA" id="ARBA00064571"/>
    </source>
</evidence>
<evidence type="ECO:0000256" key="6">
    <source>
        <dbReference type="ARBA" id="ARBA00023180"/>
    </source>
</evidence>
<comment type="caution">
    <text evidence="11">Lacks conserved residue(s) required for the propagation of feature annotation.</text>
</comment>
<dbReference type="InterPro" id="IPR035914">
    <property type="entry name" value="Sperma_CUB_dom_sf"/>
</dbReference>